<dbReference type="SUPFAM" id="SSF47473">
    <property type="entry name" value="EF-hand"/>
    <property type="match status" value="1"/>
</dbReference>
<dbReference type="InterPro" id="IPR002048">
    <property type="entry name" value="EF_hand_dom"/>
</dbReference>
<gene>
    <name evidence="4" type="primary">Slc25a23</name>
    <name evidence="4" type="ORF">GTO93_0009187</name>
</gene>
<dbReference type="EMBL" id="JAAWVQ010150552">
    <property type="protein sequence ID" value="MBN3285634.1"/>
    <property type="molecule type" value="Genomic_DNA"/>
</dbReference>
<dbReference type="Pfam" id="PF13202">
    <property type="entry name" value="EF-hand_5"/>
    <property type="match status" value="1"/>
</dbReference>
<protein>
    <submittedName>
        <fullName evidence="4">SCMC3 protein</fullName>
    </submittedName>
</protein>
<dbReference type="PROSITE" id="PS50222">
    <property type="entry name" value="EF_HAND_2"/>
    <property type="match status" value="1"/>
</dbReference>
<keyword evidence="2" id="KW-0106">Calcium</keyword>
<dbReference type="PROSITE" id="PS00018">
    <property type="entry name" value="EF_HAND_1"/>
    <property type="match status" value="1"/>
</dbReference>
<feature type="domain" description="EF-hand" evidence="3">
    <location>
        <begin position="38"/>
        <end position="73"/>
    </location>
</feature>
<comment type="caution">
    <text evidence="4">The sequence shown here is derived from an EMBL/GenBank/DDBJ whole genome shotgun (WGS) entry which is preliminary data.</text>
</comment>
<evidence type="ECO:0000313" key="5">
    <source>
        <dbReference type="Proteomes" id="UP001166093"/>
    </source>
</evidence>
<keyword evidence="1" id="KW-0479">Metal-binding</keyword>
<dbReference type="Proteomes" id="UP001166093">
    <property type="component" value="Unassembled WGS sequence"/>
</dbReference>
<keyword evidence="5" id="KW-1185">Reference proteome</keyword>
<dbReference type="InterPro" id="IPR018247">
    <property type="entry name" value="EF_Hand_1_Ca_BS"/>
</dbReference>
<dbReference type="Gene3D" id="1.10.238.10">
    <property type="entry name" value="EF-hand"/>
    <property type="match status" value="1"/>
</dbReference>
<evidence type="ECO:0000256" key="2">
    <source>
        <dbReference type="ARBA" id="ARBA00022837"/>
    </source>
</evidence>
<organism evidence="4 5">
    <name type="scientific">Polyodon spathula</name>
    <name type="common">North American paddlefish</name>
    <name type="synonym">Squalus spathula</name>
    <dbReference type="NCBI Taxonomy" id="7913"/>
    <lineage>
        <taxon>Eukaryota</taxon>
        <taxon>Metazoa</taxon>
        <taxon>Chordata</taxon>
        <taxon>Craniata</taxon>
        <taxon>Vertebrata</taxon>
        <taxon>Euteleostomi</taxon>
        <taxon>Actinopterygii</taxon>
        <taxon>Chondrostei</taxon>
        <taxon>Acipenseriformes</taxon>
        <taxon>Polyodontidae</taxon>
        <taxon>Polyodon</taxon>
    </lineage>
</organism>
<dbReference type="InterPro" id="IPR011992">
    <property type="entry name" value="EF-hand-dom_pair"/>
</dbReference>
<name>A0ABS2YHL5_POLSP</name>
<evidence type="ECO:0000313" key="4">
    <source>
        <dbReference type="EMBL" id="MBN3285634.1"/>
    </source>
</evidence>
<accession>A0ABS2YHL5</accession>
<feature type="non-terminal residue" evidence="4">
    <location>
        <position position="155"/>
    </location>
</feature>
<evidence type="ECO:0000256" key="1">
    <source>
        <dbReference type="ARBA" id="ARBA00022723"/>
    </source>
</evidence>
<feature type="non-terminal residue" evidence="4">
    <location>
        <position position="1"/>
    </location>
</feature>
<dbReference type="PROSITE" id="PS51257">
    <property type="entry name" value="PROKAR_LIPOPROTEIN"/>
    <property type="match status" value="1"/>
</dbReference>
<sequence length="155" mass="17127">MKEHCGRRFVLPWPAGLACCQDSHRNIINNDNNVIDPEREKRWAELFDQLDLNKDGRVDVHELRLGLAAWGMLPRRSAEEVSTAATWSALLLQITSCVKAGVLVPVRGSCALRVEPGEPAALRMPSCRRASDHKSAGTPVRSRGDCCCIIISMHA</sequence>
<proteinExistence type="predicted"/>
<reference evidence="4" key="1">
    <citation type="journal article" date="2021" name="Cell">
        <title>Tracing the genetic footprints of vertebrate landing in non-teleost ray-finned fishes.</title>
        <authorList>
            <person name="Bi X."/>
            <person name="Wang K."/>
            <person name="Yang L."/>
            <person name="Pan H."/>
            <person name="Jiang H."/>
            <person name="Wei Q."/>
            <person name="Fang M."/>
            <person name="Yu H."/>
            <person name="Zhu C."/>
            <person name="Cai Y."/>
            <person name="He Y."/>
            <person name="Gan X."/>
            <person name="Zeng H."/>
            <person name="Yu D."/>
            <person name="Zhu Y."/>
            <person name="Jiang H."/>
            <person name="Qiu Q."/>
            <person name="Yang H."/>
            <person name="Zhang Y.E."/>
            <person name="Wang W."/>
            <person name="Zhu M."/>
            <person name="He S."/>
            <person name="Zhang G."/>
        </authorList>
    </citation>
    <scope>NUCLEOTIDE SEQUENCE</scope>
    <source>
        <strain evidence="4">Pddl_001</strain>
    </source>
</reference>
<evidence type="ECO:0000259" key="3">
    <source>
        <dbReference type="PROSITE" id="PS50222"/>
    </source>
</evidence>